<feature type="region of interest" description="Disordered" evidence="1">
    <location>
        <begin position="15"/>
        <end position="78"/>
    </location>
</feature>
<feature type="compositionally biased region" description="Polar residues" evidence="1">
    <location>
        <begin position="39"/>
        <end position="51"/>
    </location>
</feature>
<dbReference type="SUPFAM" id="SSF57959">
    <property type="entry name" value="Leucine zipper domain"/>
    <property type="match status" value="1"/>
</dbReference>
<dbReference type="InterPro" id="IPR004827">
    <property type="entry name" value="bZIP"/>
</dbReference>
<dbReference type="CDD" id="cd14686">
    <property type="entry name" value="bZIP"/>
    <property type="match status" value="1"/>
</dbReference>
<feature type="region of interest" description="Disordered" evidence="1">
    <location>
        <begin position="299"/>
        <end position="340"/>
    </location>
</feature>
<dbReference type="Gene3D" id="1.20.5.170">
    <property type="match status" value="1"/>
</dbReference>
<dbReference type="InterPro" id="IPR046347">
    <property type="entry name" value="bZIP_sf"/>
</dbReference>
<evidence type="ECO:0000313" key="3">
    <source>
        <dbReference type="EMBL" id="CAE0403753.1"/>
    </source>
</evidence>
<dbReference type="GO" id="GO:0003700">
    <property type="term" value="F:DNA-binding transcription factor activity"/>
    <property type="evidence" value="ECO:0007669"/>
    <property type="project" value="InterPro"/>
</dbReference>
<evidence type="ECO:0000259" key="2">
    <source>
        <dbReference type="PROSITE" id="PS50217"/>
    </source>
</evidence>
<proteinExistence type="predicted"/>
<feature type="domain" description="BZIP" evidence="2">
    <location>
        <begin position="63"/>
        <end position="123"/>
    </location>
</feature>
<name>A0A7S3KZK1_9STRA</name>
<feature type="compositionally biased region" description="Basic and acidic residues" evidence="1">
    <location>
        <begin position="61"/>
        <end position="76"/>
    </location>
</feature>
<dbReference type="PROSITE" id="PS00036">
    <property type="entry name" value="BZIP_BASIC"/>
    <property type="match status" value="1"/>
</dbReference>
<dbReference type="SMART" id="SM00338">
    <property type="entry name" value="BRLZ"/>
    <property type="match status" value="1"/>
</dbReference>
<feature type="compositionally biased region" description="Polar residues" evidence="1">
    <location>
        <begin position="331"/>
        <end position="340"/>
    </location>
</feature>
<organism evidence="3">
    <name type="scientific">Amphora coffeiformis</name>
    <dbReference type="NCBI Taxonomy" id="265554"/>
    <lineage>
        <taxon>Eukaryota</taxon>
        <taxon>Sar</taxon>
        <taxon>Stramenopiles</taxon>
        <taxon>Ochrophyta</taxon>
        <taxon>Bacillariophyta</taxon>
        <taxon>Bacillariophyceae</taxon>
        <taxon>Bacillariophycidae</taxon>
        <taxon>Thalassiophysales</taxon>
        <taxon>Catenulaceae</taxon>
        <taxon>Amphora</taxon>
    </lineage>
</organism>
<dbReference type="PROSITE" id="PS50217">
    <property type="entry name" value="BZIP"/>
    <property type="match status" value="1"/>
</dbReference>
<protein>
    <recommendedName>
        <fullName evidence="2">BZIP domain-containing protein</fullName>
    </recommendedName>
</protein>
<dbReference type="AlphaFoldDB" id="A0A7S3KZK1"/>
<dbReference type="EMBL" id="HBIM01002221">
    <property type="protein sequence ID" value="CAE0403753.1"/>
    <property type="molecule type" value="Transcribed_RNA"/>
</dbReference>
<gene>
    <name evidence="3" type="ORF">ACOF00016_LOCUS1943</name>
</gene>
<reference evidence="3" key="1">
    <citation type="submission" date="2021-01" db="EMBL/GenBank/DDBJ databases">
        <authorList>
            <person name="Corre E."/>
            <person name="Pelletier E."/>
            <person name="Niang G."/>
            <person name="Scheremetjew M."/>
            <person name="Finn R."/>
            <person name="Kale V."/>
            <person name="Holt S."/>
            <person name="Cochrane G."/>
            <person name="Meng A."/>
            <person name="Brown T."/>
            <person name="Cohen L."/>
        </authorList>
    </citation>
    <scope>NUCLEOTIDE SEQUENCE</scope>
    <source>
        <strain evidence="3">CCMP127</strain>
    </source>
</reference>
<accession>A0A7S3KZK1</accession>
<sequence>MSAAEVQLKAEDVIDNVSLPQGKRKADEVEGSEPASKVAKTSENDVATSSPPAFEPKVSAKGRETRLDQNRKAARESRKRKKVMIEELQRSVIFFSRANGALKQQNDELTRHLMQVQMHIAQHNKEKEDKPKEGEKAALVVEEKKALEAAVSKAASDEQKKADTVATQAIFESQGFPAAAARAAAQAVNGSIADGSAAHASSSAGSNLPSMQPGATMQAMANFQQAAAAAMQQAMGQMKGLPGLTQMAATPVGSNPQHAFTDAMTAIAMQQAAAAAAAGQQFMMQNNMQLLPAMVNQMQHTTPEPTAETKEKTPAKAAPESTPDSVAVTAAPSNETTADF</sequence>
<dbReference type="Pfam" id="PF00170">
    <property type="entry name" value="bZIP_1"/>
    <property type="match status" value="1"/>
</dbReference>
<evidence type="ECO:0000256" key="1">
    <source>
        <dbReference type="SAM" id="MobiDB-lite"/>
    </source>
</evidence>